<dbReference type="SUPFAM" id="SSF54189">
    <property type="entry name" value="Ribosomal proteins S24e, L23 and L15e"/>
    <property type="match status" value="1"/>
</dbReference>
<dbReference type="EMBL" id="PKPP01000810">
    <property type="protein sequence ID" value="PWA88492.1"/>
    <property type="molecule type" value="Genomic_DNA"/>
</dbReference>
<dbReference type="GO" id="GO:0002181">
    <property type="term" value="P:cytoplasmic translation"/>
    <property type="evidence" value="ECO:0007669"/>
    <property type="project" value="TreeGrafter"/>
</dbReference>
<organism evidence="5 6">
    <name type="scientific">Artemisia annua</name>
    <name type="common">Sweet wormwood</name>
    <dbReference type="NCBI Taxonomy" id="35608"/>
    <lineage>
        <taxon>Eukaryota</taxon>
        <taxon>Viridiplantae</taxon>
        <taxon>Streptophyta</taxon>
        <taxon>Embryophyta</taxon>
        <taxon>Tracheophyta</taxon>
        <taxon>Spermatophyta</taxon>
        <taxon>Magnoliopsida</taxon>
        <taxon>eudicotyledons</taxon>
        <taxon>Gunneridae</taxon>
        <taxon>Pentapetalae</taxon>
        <taxon>asterids</taxon>
        <taxon>campanulids</taxon>
        <taxon>Asterales</taxon>
        <taxon>Asteraceae</taxon>
        <taxon>Asteroideae</taxon>
        <taxon>Anthemideae</taxon>
        <taxon>Artemisiinae</taxon>
        <taxon>Artemisia</taxon>
    </lineage>
</organism>
<accession>A0A2U1PRZ6</accession>
<protein>
    <recommendedName>
        <fullName evidence="4">Ribosomal protein L15</fullName>
    </recommendedName>
</protein>
<dbReference type="Proteomes" id="UP000245207">
    <property type="component" value="Unassembled WGS sequence"/>
</dbReference>
<dbReference type="SMART" id="SM01384">
    <property type="entry name" value="Ribosomal_L15e"/>
    <property type="match status" value="1"/>
</dbReference>
<dbReference type="PANTHER" id="PTHR11847">
    <property type="entry name" value="RIBOSOMAL PROTEIN L15"/>
    <property type="match status" value="1"/>
</dbReference>
<proteinExistence type="inferred from homology"/>
<evidence type="ECO:0000256" key="2">
    <source>
        <dbReference type="ARBA" id="ARBA00022980"/>
    </source>
</evidence>
<dbReference type="InterPro" id="IPR000439">
    <property type="entry name" value="Ribosomal_eL15"/>
</dbReference>
<evidence type="ECO:0000256" key="4">
    <source>
        <dbReference type="RuleBase" id="RU000663"/>
    </source>
</evidence>
<comment type="caution">
    <text evidence="5">The sequence shown here is derived from an EMBL/GenBank/DDBJ whole genome shotgun (WGS) entry which is preliminary data.</text>
</comment>
<sequence length="125" mass="14603">MLLISSVFGSEYLSCMQDSIYKYFEVILVDPVKAAILNDPRVNWICNPVYKHRELRGLTSSGKKYRDLRSFSNFDHNLILVFVFEILRSISQQHLNNLCGQSSSSLIKHTFNVVMFFDYVNYKHV</sequence>
<dbReference type="STRING" id="35608.A0A2U1PRZ6"/>
<dbReference type="InterPro" id="IPR012678">
    <property type="entry name" value="Ribosomal_uL23/eL15/eS24_sf"/>
</dbReference>
<evidence type="ECO:0000256" key="1">
    <source>
        <dbReference type="ARBA" id="ARBA00006857"/>
    </source>
</evidence>
<dbReference type="GO" id="GO:0003735">
    <property type="term" value="F:structural constituent of ribosome"/>
    <property type="evidence" value="ECO:0007669"/>
    <property type="project" value="InterPro"/>
</dbReference>
<dbReference type="GO" id="GO:0003729">
    <property type="term" value="F:mRNA binding"/>
    <property type="evidence" value="ECO:0007669"/>
    <property type="project" value="UniProtKB-ARBA"/>
</dbReference>
<name>A0A2U1PRZ6_ARTAN</name>
<dbReference type="Pfam" id="PF00827">
    <property type="entry name" value="Ribosomal_L15e"/>
    <property type="match status" value="1"/>
</dbReference>
<keyword evidence="2 4" id="KW-0689">Ribosomal protein</keyword>
<dbReference type="OrthoDB" id="1090266at2759"/>
<dbReference type="InterPro" id="IPR024794">
    <property type="entry name" value="Rbsml_eL15_core_dom_sf"/>
</dbReference>
<keyword evidence="6" id="KW-1185">Reference proteome</keyword>
<reference evidence="5 6" key="1">
    <citation type="journal article" date="2018" name="Mol. Plant">
        <title>The genome of Artemisia annua provides insight into the evolution of Asteraceae family and artemisinin biosynthesis.</title>
        <authorList>
            <person name="Shen Q."/>
            <person name="Zhang L."/>
            <person name="Liao Z."/>
            <person name="Wang S."/>
            <person name="Yan T."/>
            <person name="Shi P."/>
            <person name="Liu M."/>
            <person name="Fu X."/>
            <person name="Pan Q."/>
            <person name="Wang Y."/>
            <person name="Lv Z."/>
            <person name="Lu X."/>
            <person name="Zhang F."/>
            <person name="Jiang W."/>
            <person name="Ma Y."/>
            <person name="Chen M."/>
            <person name="Hao X."/>
            <person name="Li L."/>
            <person name="Tang Y."/>
            <person name="Lv G."/>
            <person name="Zhou Y."/>
            <person name="Sun X."/>
            <person name="Brodelius P.E."/>
            <person name="Rose J.K.C."/>
            <person name="Tang K."/>
        </authorList>
    </citation>
    <scope>NUCLEOTIDE SEQUENCE [LARGE SCALE GENOMIC DNA]</scope>
    <source>
        <strain evidence="6">cv. Huhao1</strain>
        <tissue evidence="5">Leaf</tissue>
    </source>
</reference>
<comment type="similarity">
    <text evidence="1 4">Belongs to the eukaryotic ribosomal protein eL15 family.</text>
</comment>
<keyword evidence="3 4" id="KW-0687">Ribonucleoprotein</keyword>
<dbReference type="PANTHER" id="PTHR11847:SF4">
    <property type="entry name" value="LARGE RIBOSOMAL SUBUNIT PROTEIN EL15"/>
    <property type="match status" value="1"/>
</dbReference>
<dbReference type="Gene3D" id="3.40.1120.10">
    <property type="entry name" value="Ribosomal protein l15e"/>
    <property type="match status" value="1"/>
</dbReference>
<evidence type="ECO:0000313" key="6">
    <source>
        <dbReference type="Proteomes" id="UP000245207"/>
    </source>
</evidence>
<dbReference type="GO" id="GO:0022625">
    <property type="term" value="C:cytosolic large ribosomal subunit"/>
    <property type="evidence" value="ECO:0007669"/>
    <property type="project" value="TreeGrafter"/>
</dbReference>
<gene>
    <name evidence="5" type="ORF">CTI12_AA120250</name>
</gene>
<evidence type="ECO:0000313" key="5">
    <source>
        <dbReference type="EMBL" id="PWA88492.1"/>
    </source>
</evidence>
<evidence type="ECO:0000256" key="3">
    <source>
        <dbReference type="ARBA" id="ARBA00023274"/>
    </source>
</evidence>
<dbReference type="AlphaFoldDB" id="A0A2U1PRZ6"/>